<evidence type="ECO:0000313" key="3">
    <source>
        <dbReference type="Proteomes" id="UP000274033"/>
    </source>
</evidence>
<reference evidence="2 3" key="1">
    <citation type="journal article" date="2013" name="J. Microbiol.">
        <title>Lysinibacillus chungkukjangi sp. nov., isolated from Chungkukjang, Korean fermented soybean food.</title>
        <authorList>
            <person name="Kim S.J."/>
            <person name="Jang Y.H."/>
            <person name="Hamada M."/>
            <person name="Ahn J.H."/>
            <person name="Weon H.Y."/>
            <person name="Suzuki K."/>
            <person name="Whang K.S."/>
            <person name="Kwon S.W."/>
        </authorList>
    </citation>
    <scope>NUCLEOTIDE SEQUENCE [LARGE SCALE GENOMIC DNA]</scope>
    <source>
        <strain evidence="2 3">MCCC 1A12701</strain>
    </source>
</reference>
<sequence length="271" mass="31096">MSLQFDHIVHYVFEPKEMTKELSDVGIQNRYGGEHDKGGTFNTLSYFGLKYIEYLGIKDDQSFEENIPHIKKYSLLSHLVDRRDREGFITMALRSHNLLDLANSLREKGVSANGPFPLSRKTPEGTILSWELLYAGEDDLEIPLPFFIDWGVSDEERRKDLKETGLITNHSKGNLEISTVIFAVHSFDQSFEKWKTYLALEEIEAESNLNEDVECRTLALGDTNLQFVKPLGEGRIQSFLLNHGPGIYQLQFSGANEQEEFVLHNANYRFL</sequence>
<comment type="caution">
    <text evidence="2">The sequence shown here is derived from an EMBL/GenBank/DDBJ whole genome shotgun (WGS) entry which is preliminary data.</text>
</comment>
<gene>
    <name evidence="2" type="ORF">EBB45_17110</name>
</gene>
<dbReference type="Pfam" id="PF13468">
    <property type="entry name" value="Glyoxalase_3"/>
    <property type="match status" value="1"/>
</dbReference>
<feature type="domain" description="Glyoxalase-like" evidence="1">
    <location>
        <begin position="5"/>
        <end position="197"/>
    </location>
</feature>
<evidence type="ECO:0000259" key="1">
    <source>
        <dbReference type="Pfam" id="PF13468"/>
    </source>
</evidence>
<proteinExistence type="predicted"/>
<evidence type="ECO:0000313" key="2">
    <source>
        <dbReference type="EMBL" id="RQW73371.1"/>
    </source>
</evidence>
<accession>A0A3N9UA84</accession>
<dbReference type="InterPro" id="IPR025870">
    <property type="entry name" value="Glyoxalase-like_dom"/>
</dbReference>
<dbReference type="PANTHER" id="PTHR40265:SF1">
    <property type="entry name" value="GLYOXALASE-LIKE DOMAIN-CONTAINING PROTEIN"/>
    <property type="match status" value="1"/>
</dbReference>
<dbReference type="PANTHER" id="PTHR40265">
    <property type="entry name" value="BLL2707 PROTEIN"/>
    <property type="match status" value="1"/>
</dbReference>
<dbReference type="Gene3D" id="3.10.180.10">
    <property type="entry name" value="2,3-Dihydroxybiphenyl 1,2-Dioxygenase, domain 1"/>
    <property type="match status" value="2"/>
</dbReference>
<dbReference type="OrthoDB" id="9111355at2"/>
<dbReference type="Proteomes" id="UP000274033">
    <property type="component" value="Unassembled WGS sequence"/>
</dbReference>
<dbReference type="InterPro" id="IPR029068">
    <property type="entry name" value="Glyas_Bleomycin-R_OHBP_Dase"/>
</dbReference>
<dbReference type="EMBL" id="RRCT01000022">
    <property type="protein sequence ID" value="RQW73371.1"/>
    <property type="molecule type" value="Genomic_DNA"/>
</dbReference>
<dbReference type="RefSeq" id="WP_124766565.1">
    <property type="nucleotide sequence ID" value="NZ_JAFBDY010000001.1"/>
</dbReference>
<dbReference type="AlphaFoldDB" id="A0A3N9UA84"/>
<organism evidence="2 3">
    <name type="scientific">Lysinibacillus composti</name>
    <dbReference type="NCBI Taxonomy" id="720633"/>
    <lineage>
        <taxon>Bacteria</taxon>
        <taxon>Bacillati</taxon>
        <taxon>Bacillota</taxon>
        <taxon>Bacilli</taxon>
        <taxon>Bacillales</taxon>
        <taxon>Bacillaceae</taxon>
        <taxon>Lysinibacillus</taxon>
    </lineage>
</organism>
<protein>
    <recommendedName>
        <fullName evidence="1">Glyoxalase-like domain-containing protein</fullName>
    </recommendedName>
</protein>
<name>A0A3N9UA84_9BACI</name>
<keyword evidence="3" id="KW-1185">Reference proteome</keyword>